<feature type="compositionally biased region" description="Basic and acidic residues" evidence="6">
    <location>
        <begin position="1"/>
        <end position="14"/>
    </location>
</feature>
<feature type="transmembrane region" description="Helical" evidence="7">
    <location>
        <begin position="244"/>
        <end position="265"/>
    </location>
</feature>
<feature type="transmembrane region" description="Helical" evidence="7">
    <location>
        <begin position="384"/>
        <end position="409"/>
    </location>
</feature>
<evidence type="ECO:0000256" key="1">
    <source>
        <dbReference type="ARBA" id="ARBA00004141"/>
    </source>
</evidence>
<feature type="transmembrane region" description="Helical" evidence="7">
    <location>
        <begin position="461"/>
        <end position="480"/>
    </location>
</feature>
<dbReference type="PANTHER" id="PTHR23502">
    <property type="entry name" value="MAJOR FACILITATOR SUPERFAMILY"/>
    <property type="match status" value="1"/>
</dbReference>
<comment type="subcellular location">
    <subcellularLocation>
        <location evidence="1">Membrane</location>
        <topology evidence="1">Multi-pass membrane protein</topology>
    </subcellularLocation>
</comment>
<dbReference type="InterPro" id="IPR011701">
    <property type="entry name" value="MFS"/>
</dbReference>
<dbReference type="HOGENOM" id="CLU_008455_11_5_1"/>
<feature type="transmembrane region" description="Helical" evidence="7">
    <location>
        <begin position="554"/>
        <end position="574"/>
    </location>
</feature>
<feature type="transmembrane region" description="Helical" evidence="7">
    <location>
        <begin position="221"/>
        <end position="238"/>
    </location>
</feature>
<dbReference type="KEGG" id="ctp:CTRG_03231"/>
<feature type="region of interest" description="Disordered" evidence="6">
    <location>
        <begin position="1"/>
        <end position="48"/>
    </location>
</feature>
<feature type="transmembrane region" description="Helical" evidence="7">
    <location>
        <begin position="529"/>
        <end position="548"/>
    </location>
</feature>
<accession>C5MAY9</accession>
<feature type="transmembrane region" description="Helical" evidence="7">
    <location>
        <begin position="277"/>
        <end position="300"/>
    </location>
</feature>
<gene>
    <name evidence="9" type="ORF">CTRG_03231</name>
</gene>
<dbReference type="PANTHER" id="PTHR23502:SF132">
    <property type="entry name" value="POLYAMINE TRANSPORTER 2-RELATED"/>
    <property type="match status" value="1"/>
</dbReference>
<dbReference type="EMBL" id="GG692398">
    <property type="protein sequence ID" value="EER32806.1"/>
    <property type="molecule type" value="Genomic_DNA"/>
</dbReference>
<dbReference type="InterPro" id="IPR036259">
    <property type="entry name" value="MFS_trans_sf"/>
</dbReference>
<dbReference type="Proteomes" id="UP000002037">
    <property type="component" value="Unassembled WGS sequence"/>
</dbReference>
<dbReference type="PROSITE" id="PS50850">
    <property type="entry name" value="MFS"/>
    <property type="match status" value="1"/>
</dbReference>
<feature type="transmembrane region" description="Helical" evidence="7">
    <location>
        <begin position="421"/>
        <end position="441"/>
    </location>
</feature>
<evidence type="ECO:0000313" key="9">
    <source>
        <dbReference type="EMBL" id="EER32806.1"/>
    </source>
</evidence>
<keyword evidence="3 7" id="KW-0812">Transmembrane</keyword>
<sequence>MSIHEDSSDSESVRQDFNPTAFQPDLEAQSINSSDSQPSLKTADLPLKITRTETKKSLADLGMTSSIPHPDLNAPPVENPIFPEEYTLETTTGLVPVVTLQSLGRVKTIAEGEGEEAEEKLSKLEGLDPEIEFVTFTVGDPENPHNWSMTIKWFYTFLISMFVISAAYGSSCLSAGLFTINDKFHVSTEVSTLTVSLMVLGFSFGPLIWAPMSEQVGRRPTYFISFGLYVIFNIPCALSNNLGGVIVCRFLCGVFASSALTIAGASLVDIHNETRGLALAFFSFCPYSGPVISLITGGFIAVDTKRMDLLVWVNMAFGGVMWIIISLMPETYAPVILKKRAQRLRKETGNPKIMTEQEATPMSFKEMVNQNLVLPLKFVVTEPLLDLVCAFVALIYAYLYAFFFAYPYIFSTLYGFKDDKIGLMFIPILIGACLAVTTTYLLEIQYGKMVKKRRPEPEDRLWGAMVGSPFPCIALFILGATSYKHIIWVGPASSGIAFGYGMVLIYYSLNNYIIDTYAKYAASALATKVFLRSAGGAAFPLFITQMYEGLGLQWASWLLAFVALAMVLIPFSFYKFGKTVRAKLCKEDYSAQL</sequence>
<feature type="transmembrane region" description="Helical" evidence="7">
    <location>
        <begin position="312"/>
        <end position="337"/>
    </location>
</feature>
<proteinExistence type="predicted"/>
<evidence type="ECO:0000256" key="4">
    <source>
        <dbReference type="ARBA" id="ARBA00022989"/>
    </source>
</evidence>
<evidence type="ECO:0000259" key="8">
    <source>
        <dbReference type="PROSITE" id="PS50850"/>
    </source>
</evidence>
<name>C5MAY9_CANTT</name>
<dbReference type="InterPro" id="IPR020846">
    <property type="entry name" value="MFS_dom"/>
</dbReference>
<feature type="transmembrane region" description="Helical" evidence="7">
    <location>
        <begin position="153"/>
        <end position="178"/>
    </location>
</feature>
<dbReference type="Pfam" id="PF07690">
    <property type="entry name" value="MFS_1"/>
    <property type="match status" value="1"/>
</dbReference>
<keyword evidence="5 7" id="KW-0472">Membrane</keyword>
<dbReference type="Gene3D" id="1.20.1250.20">
    <property type="entry name" value="MFS general substrate transporter like domains"/>
    <property type="match status" value="1"/>
</dbReference>
<dbReference type="GO" id="GO:0000297">
    <property type="term" value="F:spermine transmembrane transporter activity"/>
    <property type="evidence" value="ECO:0007669"/>
    <property type="project" value="TreeGrafter"/>
</dbReference>
<dbReference type="eggNOG" id="KOG0255">
    <property type="taxonomic scope" value="Eukaryota"/>
</dbReference>
<dbReference type="GO" id="GO:0000329">
    <property type="term" value="C:fungal-type vacuole membrane"/>
    <property type="evidence" value="ECO:0007669"/>
    <property type="project" value="TreeGrafter"/>
</dbReference>
<dbReference type="CDD" id="cd17323">
    <property type="entry name" value="MFS_Tpo1_MDR_like"/>
    <property type="match status" value="1"/>
</dbReference>
<evidence type="ECO:0000256" key="5">
    <source>
        <dbReference type="ARBA" id="ARBA00023136"/>
    </source>
</evidence>
<reference evidence="9 10" key="1">
    <citation type="journal article" date="2009" name="Nature">
        <title>Evolution of pathogenicity and sexual reproduction in eight Candida genomes.</title>
        <authorList>
            <person name="Butler G."/>
            <person name="Rasmussen M.D."/>
            <person name="Lin M.F."/>
            <person name="Santos M.A."/>
            <person name="Sakthikumar S."/>
            <person name="Munro C.A."/>
            <person name="Rheinbay E."/>
            <person name="Grabherr M."/>
            <person name="Forche A."/>
            <person name="Reedy J.L."/>
            <person name="Agrafioti I."/>
            <person name="Arnaud M.B."/>
            <person name="Bates S."/>
            <person name="Brown A.J."/>
            <person name="Brunke S."/>
            <person name="Costanzo M.C."/>
            <person name="Fitzpatrick D.A."/>
            <person name="de Groot P.W."/>
            <person name="Harris D."/>
            <person name="Hoyer L.L."/>
            <person name="Hube B."/>
            <person name="Klis F.M."/>
            <person name="Kodira C."/>
            <person name="Lennard N."/>
            <person name="Logue M.E."/>
            <person name="Martin R."/>
            <person name="Neiman A.M."/>
            <person name="Nikolaou E."/>
            <person name="Quail M.A."/>
            <person name="Quinn J."/>
            <person name="Santos M.C."/>
            <person name="Schmitzberger F.F."/>
            <person name="Sherlock G."/>
            <person name="Shah P."/>
            <person name="Silverstein K.A."/>
            <person name="Skrzypek M.S."/>
            <person name="Soll D."/>
            <person name="Staggs R."/>
            <person name="Stansfield I."/>
            <person name="Stumpf M.P."/>
            <person name="Sudbery P.E."/>
            <person name="Srikantha T."/>
            <person name="Zeng Q."/>
            <person name="Berman J."/>
            <person name="Berriman M."/>
            <person name="Heitman J."/>
            <person name="Gow N.A."/>
            <person name="Lorenz M.C."/>
            <person name="Birren B.W."/>
            <person name="Kellis M."/>
            <person name="Cuomo C.A."/>
        </authorList>
    </citation>
    <scope>NUCLEOTIDE SEQUENCE [LARGE SCALE GENOMIC DNA]</scope>
    <source>
        <strain evidence="10">ATCC MYA-3404 / T1</strain>
    </source>
</reference>
<keyword evidence="2" id="KW-0813">Transport</keyword>
<keyword evidence="4 7" id="KW-1133">Transmembrane helix</keyword>
<dbReference type="VEuPathDB" id="FungiDB:CTRG_03231"/>
<dbReference type="GO" id="GO:0005886">
    <property type="term" value="C:plasma membrane"/>
    <property type="evidence" value="ECO:0007669"/>
    <property type="project" value="TreeGrafter"/>
</dbReference>
<dbReference type="OrthoDB" id="3936150at2759"/>
<evidence type="ECO:0000256" key="3">
    <source>
        <dbReference type="ARBA" id="ARBA00022692"/>
    </source>
</evidence>
<dbReference type="RefSeq" id="XP_002548934.1">
    <property type="nucleotide sequence ID" value="XM_002548888.1"/>
</dbReference>
<protein>
    <recommendedName>
        <fullName evidence="8">Major facilitator superfamily (MFS) profile domain-containing protein</fullName>
    </recommendedName>
</protein>
<evidence type="ECO:0000256" key="7">
    <source>
        <dbReference type="SAM" id="Phobius"/>
    </source>
</evidence>
<evidence type="ECO:0000256" key="6">
    <source>
        <dbReference type="SAM" id="MobiDB-lite"/>
    </source>
</evidence>
<evidence type="ECO:0000256" key="2">
    <source>
        <dbReference type="ARBA" id="ARBA00022448"/>
    </source>
</evidence>
<dbReference type="GeneID" id="8295953"/>
<dbReference type="SUPFAM" id="SSF103473">
    <property type="entry name" value="MFS general substrate transporter"/>
    <property type="match status" value="1"/>
</dbReference>
<dbReference type="FunFam" id="1.20.1250.20:FF:000011">
    <property type="entry name" value="MFS multidrug transporter, putative"/>
    <property type="match status" value="1"/>
</dbReference>
<keyword evidence="10" id="KW-1185">Reference proteome</keyword>
<feature type="domain" description="Major facilitator superfamily (MFS) profile" evidence="8">
    <location>
        <begin position="155"/>
        <end position="578"/>
    </location>
</feature>
<feature type="transmembrane region" description="Helical" evidence="7">
    <location>
        <begin position="486"/>
        <end position="509"/>
    </location>
</feature>
<feature type="transmembrane region" description="Helical" evidence="7">
    <location>
        <begin position="190"/>
        <end position="209"/>
    </location>
</feature>
<dbReference type="AlphaFoldDB" id="C5MAY9"/>
<evidence type="ECO:0000313" key="10">
    <source>
        <dbReference type="Proteomes" id="UP000002037"/>
    </source>
</evidence>
<organism evidence="9 10">
    <name type="scientific">Candida tropicalis (strain ATCC MYA-3404 / T1)</name>
    <name type="common">Yeast</name>
    <dbReference type="NCBI Taxonomy" id="294747"/>
    <lineage>
        <taxon>Eukaryota</taxon>
        <taxon>Fungi</taxon>
        <taxon>Dikarya</taxon>
        <taxon>Ascomycota</taxon>
        <taxon>Saccharomycotina</taxon>
        <taxon>Pichiomycetes</taxon>
        <taxon>Debaryomycetaceae</taxon>
        <taxon>Candida/Lodderomyces clade</taxon>
        <taxon>Candida</taxon>
    </lineage>
</organism>
<feature type="compositionally biased region" description="Polar residues" evidence="6">
    <location>
        <begin position="29"/>
        <end position="40"/>
    </location>
</feature>